<dbReference type="EMBL" id="JXBC01000004">
    <property type="protein sequence ID" value="KIU10352.1"/>
    <property type="molecule type" value="Genomic_DNA"/>
</dbReference>
<sequence>MISLFLFAAHLHEFLKKKSLNSLEKSFKMKLVVFKNQRRR</sequence>
<dbReference type="PATRIC" id="fig|1423.173.peg.2460"/>
<evidence type="ECO:0000313" key="1">
    <source>
        <dbReference type="EMBL" id="KIU10352.1"/>
    </source>
</evidence>
<proteinExistence type="predicted"/>
<protein>
    <submittedName>
        <fullName evidence="1">Uncharacterized protein</fullName>
    </submittedName>
</protein>
<comment type="caution">
    <text evidence="1">The sequence shown here is derived from an EMBL/GenBank/DDBJ whole genome shotgun (WGS) entry which is preliminary data.</text>
</comment>
<evidence type="ECO:0000313" key="2">
    <source>
        <dbReference type="Proteomes" id="UP000032247"/>
    </source>
</evidence>
<dbReference type="Proteomes" id="UP000032247">
    <property type="component" value="Unassembled WGS sequence"/>
</dbReference>
<accession>A0A0D1KVV0</accession>
<organism evidence="1 2">
    <name type="scientific">Bacillus subtilis</name>
    <dbReference type="NCBI Taxonomy" id="1423"/>
    <lineage>
        <taxon>Bacteria</taxon>
        <taxon>Bacillati</taxon>
        <taxon>Bacillota</taxon>
        <taxon>Bacilli</taxon>
        <taxon>Bacillales</taxon>
        <taxon>Bacillaceae</taxon>
        <taxon>Bacillus</taxon>
    </lineage>
</organism>
<name>A0A0D1KVV0_BACIU</name>
<gene>
    <name evidence="1" type="ORF">SC09_Contig25orf00040</name>
</gene>
<dbReference type="AlphaFoldDB" id="A0A0D1KVV0"/>
<reference evidence="1 2" key="1">
    <citation type="submission" date="2014-12" db="EMBL/GenBank/DDBJ databases">
        <title>Comparative genome analysis of Bacillus coagulans HM-08, Clostridium butyricum HM-68, Bacillus subtilis HM-66 and Bacillus licheniformis BL-09.</title>
        <authorList>
            <person name="Zhang H."/>
        </authorList>
    </citation>
    <scope>NUCLEOTIDE SEQUENCE [LARGE SCALE GENOMIC DNA]</scope>
    <source>
        <strain evidence="1 2">HM-66</strain>
    </source>
</reference>